<reference evidence="3" key="1">
    <citation type="submission" date="2025-08" db="UniProtKB">
        <authorList>
            <consortium name="RefSeq"/>
        </authorList>
    </citation>
    <scope>IDENTIFICATION</scope>
</reference>
<dbReference type="GeneID" id="105033484"/>
<dbReference type="InterPro" id="IPR040400">
    <property type="entry name" value="BAG5/6/7/8"/>
</dbReference>
<keyword evidence="1" id="KW-0143">Chaperone</keyword>
<keyword evidence="2" id="KW-1185">Reference proteome</keyword>
<dbReference type="PANTHER" id="PTHR33322">
    <property type="entry name" value="BAG DOMAIN CONTAINING PROTEIN, EXPRESSED"/>
    <property type="match status" value="1"/>
</dbReference>
<proteinExistence type="predicted"/>
<dbReference type="RefSeq" id="XP_010906615.1">
    <property type="nucleotide sequence ID" value="XM_010908313.3"/>
</dbReference>
<name>A0A6I9QC54_ELAGV</name>
<dbReference type="GO" id="GO:0006457">
    <property type="term" value="P:protein folding"/>
    <property type="evidence" value="ECO:0007669"/>
    <property type="project" value="TreeGrafter"/>
</dbReference>
<protein>
    <submittedName>
        <fullName evidence="3">BAG family molecular chaperone regulator 7</fullName>
    </submittedName>
</protein>
<evidence type="ECO:0000313" key="2">
    <source>
        <dbReference type="Proteomes" id="UP000504607"/>
    </source>
</evidence>
<dbReference type="PANTHER" id="PTHR33322:SF3">
    <property type="entry name" value="BAG FAMILY MOLECULAR CHAPERONE REGULATOR 7"/>
    <property type="match status" value="1"/>
</dbReference>
<dbReference type="FunCoup" id="A0A6I9QC54">
    <property type="interactions" value="21"/>
</dbReference>
<dbReference type="InParanoid" id="A0A6I9QC54"/>
<sequence>MSSFRRFELLDSPFSFLYHETALCSPTPPLFPPFSPSFVSAAAIADEEVEHQLGFSLDLLNAIPSAVDLPLKCLLPSPAISSFDVFDAATDLIHFRRFQERAETELQLRSLCDRVTALELGLGRALGSSSSRLDRKYTWTAEFKGAKEEEFDRKYKWVAESKGGAERNLRWTAEFKGQKEDGFDRRYKWTAEKKGEADRNVKWTAEIKGKGKHAPVAHTYTFQAAEKPAAEEKGEKKGKMKEKEAATLRVVEIEEKNPGAIAIRKAFAKSSNKGKKKELSRQDAALIIQMTFRAHLVRRSQVLRCLRDLAVAKGKLKEIRALFYNFSYRRRLANDAEERQRFCEKIIVLLLTVDAIEGPDYMVRAAKKSMVEELEAMLDVVDPQPRATLGSLKRRRFDLPDGGPIPKELIAGVEGVVQVLEQED</sequence>
<evidence type="ECO:0000256" key="1">
    <source>
        <dbReference type="ARBA" id="ARBA00023186"/>
    </source>
</evidence>
<accession>A0A6I9QC54</accession>
<dbReference type="Proteomes" id="UP000504607">
    <property type="component" value="Unplaced"/>
</dbReference>
<dbReference type="GO" id="GO:0009506">
    <property type="term" value="C:plasmodesma"/>
    <property type="evidence" value="ECO:0007669"/>
    <property type="project" value="TreeGrafter"/>
</dbReference>
<dbReference type="SUPFAM" id="SSF63491">
    <property type="entry name" value="BAG domain"/>
    <property type="match status" value="1"/>
</dbReference>
<dbReference type="KEGG" id="egu:105033484"/>
<evidence type="ECO:0000313" key="3">
    <source>
        <dbReference type="RefSeq" id="XP_010906615.1"/>
    </source>
</evidence>
<dbReference type="AlphaFoldDB" id="A0A6I9QC54"/>
<gene>
    <name evidence="3" type="primary">LOC105033484</name>
</gene>
<organism evidence="2 3">
    <name type="scientific">Elaeis guineensis var. tenera</name>
    <name type="common">Oil palm</name>
    <dbReference type="NCBI Taxonomy" id="51953"/>
    <lineage>
        <taxon>Eukaryota</taxon>
        <taxon>Viridiplantae</taxon>
        <taxon>Streptophyta</taxon>
        <taxon>Embryophyta</taxon>
        <taxon>Tracheophyta</taxon>
        <taxon>Spermatophyta</taxon>
        <taxon>Magnoliopsida</taxon>
        <taxon>Liliopsida</taxon>
        <taxon>Arecaceae</taxon>
        <taxon>Arecoideae</taxon>
        <taxon>Cocoseae</taxon>
        <taxon>Elaeidinae</taxon>
        <taxon>Elaeis</taxon>
    </lineage>
</organism>
<dbReference type="PROSITE" id="PS50096">
    <property type="entry name" value="IQ"/>
    <property type="match status" value="1"/>
</dbReference>
<dbReference type="OrthoDB" id="747353at2759"/>